<evidence type="ECO:0000313" key="1">
    <source>
        <dbReference type="EMBL" id="HJC86878.1"/>
    </source>
</evidence>
<accession>A0A9D2TRI4</accession>
<dbReference type="SUPFAM" id="SSF50475">
    <property type="entry name" value="FMN-binding split barrel"/>
    <property type="match status" value="1"/>
</dbReference>
<dbReference type="PANTHER" id="PTHR34071:SF2">
    <property type="entry name" value="FLAVIN-NUCLEOTIDE-BINDING PROTEIN"/>
    <property type="match status" value="1"/>
</dbReference>
<dbReference type="Pfam" id="PF12900">
    <property type="entry name" value="Pyridox_ox_2"/>
    <property type="match status" value="1"/>
</dbReference>
<evidence type="ECO:0000313" key="2">
    <source>
        <dbReference type="Proteomes" id="UP000823922"/>
    </source>
</evidence>
<dbReference type="Proteomes" id="UP000823922">
    <property type="component" value="Unassembled WGS sequence"/>
</dbReference>
<name>A0A9D2TRI4_9FIRM</name>
<sequence>MRRSDREIREAERIDAIISSCHCCRLGFCDGKDAYIVPLNFGFCSEGGKRAFYFHSAKEGRKIELIARNGHAGFELDTGYALKTGETACSHSARFQSVIGSGTVSFVEETAEKETALRLLMEHNTGRADWEFTPAMLDAVCVFRLDVEEISCKEHL</sequence>
<dbReference type="Gene3D" id="2.30.110.10">
    <property type="entry name" value="Electron Transport, Fmn-binding Protein, Chain A"/>
    <property type="match status" value="1"/>
</dbReference>
<dbReference type="PANTHER" id="PTHR34071">
    <property type="entry name" value="5-NITROIMIDAZOLE ANTIBIOTICS RESISTANCE PROTEIN, NIMA-FAMILY-RELATED PROTEIN-RELATED"/>
    <property type="match status" value="1"/>
</dbReference>
<protein>
    <submittedName>
        <fullName evidence="1">Pyridoxamine 5'-phosphate oxidase family protein</fullName>
    </submittedName>
</protein>
<dbReference type="InterPro" id="IPR024747">
    <property type="entry name" value="Pyridox_Oxase-rel"/>
</dbReference>
<reference evidence="1" key="2">
    <citation type="submission" date="2021-04" db="EMBL/GenBank/DDBJ databases">
        <authorList>
            <person name="Gilroy R."/>
        </authorList>
    </citation>
    <scope>NUCLEOTIDE SEQUENCE</scope>
    <source>
        <strain evidence="1">ChiBcec1-1630</strain>
    </source>
</reference>
<dbReference type="EMBL" id="DWVS01000057">
    <property type="protein sequence ID" value="HJC86878.1"/>
    <property type="molecule type" value="Genomic_DNA"/>
</dbReference>
<gene>
    <name evidence="1" type="ORF">H9926_02550</name>
</gene>
<reference evidence="1" key="1">
    <citation type="journal article" date="2021" name="PeerJ">
        <title>Extensive microbial diversity within the chicken gut microbiome revealed by metagenomics and culture.</title>
        <authorList>
            <person name="Gilroy R."/>
            <person name="Ravi A."/>
            <person name="Getino M."/>
            <person name="Pursley I."/>
            <person name="Horton D.L."/>
            <person name="Alikhan N.F."/>
            <person name="Baker D."/>
            <person name="Gharbi K."/>
            <person name="Hall N."/>
            <person name="Watson M."/>
            <person name="Adriaenssens E.M."/>
            <person name="Foster-Nyarko E."/>
            <person name="Jarju S."/>
            <person name="Secka A."/>
            <person name="Antonio M."/>
            <person name="Oren A."/>
            <person name="Chaudhuri R.R."/>
            <person name="La Ragione R."/>
            <person name="Hildebrand F."/>
            <person name="Pallen M.J."/>
        </authorList>
    </citation>
    <scope>NUCLEOTIDE SEQUENCE</scope>
    <source>
        <strain evidence="1">ChiBcec1-1630</strain>
    </source>
</reference>
<organism evidence="1 2">
    <name type="scientific">Candidatus Eisenbergiella intestinigallinarum</name>
    <dbReference type="NCBI Taxonomy" id="2838549"/>
    <lineage>
        <taxon>Bacteria</taxon>
        <taxon>Bacillati</taxon>
        <taxon>Bacillota</taxon>
        <taxon>Clostridia</taxon>
        <taxon>Lachnospirales</taxon>
        <taxon>Lachnospiraceae</taxon>
        <taxon>Eisenbergiella</taxon>
    </lineage>
</organism>
<dbReference type="InterPro" id="IPR012349">
    <property type="entry name" value="Split_barrel_FMN-bd"/>
</dbReference>
<comment type="caution">
    <text evidence="1">The sequence shown here is derived from an EMBL/GenBank/DDBJ whole genome shotgun (WGS) entry which is preliminary data.</text>
</comment>
<proteinExistence type="predicted"/>
<dbReference type="AlphaFoldDB" id="A0A9D2TRI4"/>